<keyword evidence="8" id="KW-0687">Ribonucleoprotein</keyword>
<evidence type="ECO:0000313" key="14">
    <source>
        <dbReference type="EMBL" id="CAL5141600.1"/>
    </source>
</evidence>
<evidence type="ECO:0000256" key="9">
    <source>
        <dbReference type="ARBA" id="ARBA00023306"/>
    </source>
</evidence>
<dbReference type="AlphaFoldDB" id="A0AAV2U1X2"/>
<dbReference type="PANTHER" id="PTHR31761">
    <property type="entry name" value="GROWTH ARREST AND DNA DAMAGE-INDUCIBLE PROTEINS-INTERACTING PROTEIN 1 GADD45GIP1"/>
    <property type="match status" value="1"/>
</dbReference>
<keyword evidence="5" id="KW-0175">Coiled coil</keyword>
<evidence type="ECO:0000256" key="7">
    <source>
        <dbReference type="ARBA" id="ARBA00023242"/>
    </source>
</evidence>
<dbReference type="PANTHER" id="PTHR31761:SF1">
    <property type="entry name" value="LARGE RIBOSOMAL SUBUNIT PROTEIN ML64"/>
    <property type="match status" value="1"/>
</dbReference>
<proteinExistence type="inferred from homology"/>
<keyword evidence="7" id="KW-0539">Nucleus</keyword>
<dbReference type="Gene3D" id="6.10.280.120">
    <property type="entry name" value="Growth arrest and DNA-damage-inducible proteins-interacting protein 1"/>
    <property type="match status" value="1"/>
</dbReference>
<evidence type="ECO:0000256" key="2">
    <source>
        <dbReference type="ARBA" id="ARBA00004173"/>
    </source>
</evidence>
<dbReference type="Proteomes" id="UP001497525">
    <property type="component" value="Unassembled WGS sequence"/>
</dbReference>
<sequence length="238" mass="28511">MILFPTTEARTALLIVSRRFKKYYRSWRVPYSLDDAQTLSRSEPNPYERWNEEWKESNIPKELQPFDITFLPGYLKARSRPSTSFFAVRSLSETTLDYRRKLFGRYGLASGVDPSSLLFDSRSVEFEKLIESQNEKPVDEVLNQRKTEKAAERQKTEELMRTIQKNMQKMPEYIEKHLTQKLKQSRQNELQAAKQKRIMEEARDRFGYYLSPHDPKFKKLREEIEEREKLERKRSKGK</sequence>
<gene>
    <name evidence="14" type="ORF">CDAUBV1_LOCUS16880</name>
</gene>
<comment type="function">
    <text evidence="13">Acts as a negative regulator of G1 to S cell cycle phase progression by inhibiting cyclin-dependent kinases. Inhibitory effects are additive with GADD45 proteins but also occur in the absence of GADD45 proteins. Acts as a repressor of the orphan nuclear receptor NR4A1 by inhibiting AB domain-mediated transcriptional activity. May be involved in the hormone-mediated regulation of NR4A1 transcriptional activity. May play a role in mitochondrial protein synthesis.</text>
</comment>
<protein>
    <recommendedName>
        <fullName evidence="11">Large ribosomal subunit protein mL64</fullName>
    </recommendedName>
    <alternativeName>
        <fullName evidence="10">39S ribosomal protein L59, mitochondrial</fullName>
    </alternativeName>
    <alternativeName>
        <fullName evidence="12">Growth arrest and DNA damage-inducible proteins-interacting protein 1</fullName>
    </alternativeName>
</protein>
<evidence type="ECO:0000256" key="6">
    <source>
        <dbReference type="ARBA" id="ARBA00023128"/>
    </source>
</evidence>
<dbReference type="GO" id="GO:0005634">
    <property type="term" value="C:nucleus"/>
    <property type="evidence" value="ECO:0007669"/>
    <property type="project" value="UniProtKB-SubCell"/>
</dbReference>
<evidence type="ECO:0000256" key="11">
    <source>
        <dbReference type="ARBA" id="ARBA00035184"/>
    </source>
</evidence>
<comment type="caution">
    <text evidence="14">The sequence shown here is derived from an EMBL/GenBank/DDBJ whole genome shotgun (WGS) entry which is preliminary data.</text>
</comment>
<evidence type="ECO:0000256" key="10">
    <source>
        <dbReference type="ARBA" id="ARBA00030700"/>
    </source>
</evidence>
<evidence type="ECO:0000313" key="15">
    <source>
        <dbReference type="Proteomes" id="UP001497525"/>
    </source>
</evidence>
<evidence type="ECO:0000256" key="5">
    <source>
        <dbReference type="ARBA" id="ARBA00023054"/>
    </source>
</evidence>
<reference evidence="14" key="1">
    <citation type="submission" date="2024-06" db="EMBL/GenBank/DDBJ databases">
        <authorList>
            <person name="Liu X."/>
            <person name="Lenzi L."/>
            <person name="Haldenby T S."/>
            <person name="Uol C."/>
        </authorList>
    </citation>
    <scope>NUCLEOTIDE SEQUENCE</scope>
</reference>
<dbReference type="GO" id="GO:0005739">
    <property type="term" value="C:mitochondrion"/>
    <property type="evidence" value="ECO:0007669"/>
    <property type="project" value="UniProtKB-SubCell"/>
</dbReference>
<organism evidence="14 15">
    <name type="scientific">Calicophoron daubneyi</name>
    <name type="common">Rumen fluke</name>
    <name type="synonym">Paramphistomum daubneyi</name>
    <dbReference type="NCBI Taxonomy" id="300641"/>
    <lineage>
        <taxon>Eukaryota</taxon>
        <taxon>Metazoa</taxon>
        <taxon>Spiralia</taxon>
        <taxon>Lophotrochozoa</taxon>
        <taxon>Platyhelminthes</taxon>
        <taxon>Trematoda</taxon>
        <taxon>Digenea</taxon>
        <taxon>Plagiorchiida</taxon>
        <taxon>Pronocephalata</taxon>
        <taxon>Paramphistomoidea</taxon>
        <taxon>Paramphistomidae</taxon>
        <taxon>Calicophoron</taxon>
    </lineage>
</organism>
<keyword evidence="6" id="KW-0496">Mitochondrion</keyword>
<accession>A0AAV2U1X2</accession>
<dbReference type="InterPro" id="IPR018472">
    <property type="entry name" value="Ribosomal_mL64"/>
</dbReference>
<keyword evidence="4" id="KW-0689">Ribosomal protein</keyword>
<evidence type="ECO:0000256" key="12">
    <source>
        <dbReference type="ARBA" id="ARBA00035485"/>
    </source>
</evidence>
<evidence type="ECO:0000256" key="4">
    <source>
        <dbReference type="ARBA" id="ARBA00022980"/>
    </source>
</evidence>
<dbReference type="GO" id="GO:0005840">
    <property type="term" value="C:ribosome"/>
    <property type="evidence" value="ECO:0007669"/>
    <property type="project" value="UniProtKB-KW"/>
</dbReference>
<dbReference type="GO" id="GO:1990904">
    <property type="term" value="C:ribonucleoprotein complex"/>
    <property type="evidence" value="ECO:0007669"/>
    <property type="project" value="UniProtKB-KW"/>
</dbReference>
<evidence type="ECO:0000256" key="3">
    <source>
        <dbReference type="ARBA" id="ARBA00005421"/>
    </source>
</evidence>
<keyword evidence="9" id="KW-0131">Cell cycle</keyword>
<dbReference type="EMBL" id="CAXLJL010000911">
    <property type="protein sequence ID" value="CAL5141600.1"/>
    <property type="molecule type" value="Genomic_DNA"/>
</dbReference>
<dbReference type="InterPro" id="IPR043035">
    <property type="entry name" value="Ribosomal_mL64_sf"/>
</dbReference>
<comment type="similarity">
    <text evidence="3">Belongs to the mitochondrion-specific ribosomal protein mL64 family.</text>
</comment>
<comment type="subcellular location">
    <subcellularLocation>
        <location evidence="2">Mitochondrion</location>
    </subcellularLocation>
    <subcellularLocation>
        <location evidence="1">Nucleus</location>
    </subcellularLocation>
</comment>
<dbReference type="Pfam" id="PF10147">
    <property type="entry name" value="CR6_interact"/>
    <property type="match status" value="1"/>
</dbReference>
<evidence type="ECO:0000256" key="13">
    <source>
        <dbReference type="ARBA" id="ARBA00060144"/>
    </source>
</evidence>
<evidence type="ECO:0000256" key="1">
    <source>
        <dbReference type="ARBA" id="ARBA00004123"/>
    </source>
</evidence>
<name>A0AAV2U1X2_CALDB</name>
<evidence type="ECO:0000256" key="8">
    <source>
        <dbReference type="ARBA" id="ARBA00023274"/>
    </source>
</evidence>